<keyword evidence="4 9" id="KW-0808">Transferase</keyword>
<feature type="domain" description="TRAM" evidence="12">
    <location>
        <begin position="47"/>
        <end position="108"/>
    </location>
</feature>
<evidence type="ECO:0000256" key="5">
    <source>
        <dbReference type="ARBA" id="ARBA00022691"/>
    </source>
</evidence>
<feature type="region of interest" description="Disordered" evidence="11">
    <location>
        <begin position="1"/>
        <end position="51"/>
    </location>
</feature>
<dbReference type="InterPro" id="IPR012340">
    <property type="entry name" value="NA-bd_OB-fold"/>
</dbReference>
<name>C6BGD8_RALP1</name>
<feature type="binding site" evidence="9">
    <location>
        <position position="209"/>
    </location>
    <ligand>
        <name>[4Fe-4S] cluster</name>
        <dbReference type="ChEBI" id="CHEBI:49883"/>
    </ligand>
</feature>
<dbReference type="EMBL" id="CP001644">
    <property type="protein sequence ID" value="ACS62437.1"/>
    <property type="molecule type" value="Genomic_DNA"/>
</dbReference>
<comment type="catalytic activity">
    <reaction evidence="9">
        <text>uridine(1939) in 23S rRNA + S-adenosyl-L-methionine = 5-methyluridine(1939) in 23S rRNA + S-adenosyl-L-homocysteine + H(+)</text>
        <dbReference type="Rhea" id="RHEA:42908"/>
        <dbReference type="Rhea" id="RHEA-COMP:10278"/>
        <dbReference type="Rhea" id="RHEA-COMP:10279"/>
        <dbReference type="ChEBI" id="CHEBI:15378"/>
        <dbReference type="ChEBI" id="CHEBI:57856"/>
        <dbReference type="ChEBI" id="CHEBI:59789"/>
        <dbReference type="ChEBI" id="CHEBI:65315"/>
        <dbReference type="ChEBI" id="CHEBI:74447"/>
        <dbReference type="EC" id="2.1.1.190"/>
    </reaction>
</comment>
<evidence type="ECO:0000256" key="1">
    <source>
        <dbReference type="ARBA" id="ARBA00022485"/>
    </source>
</evidence>
<sequence length="496" mass="54305">MPPLPSFCPGSLVSQAAPNVTPSSSAPAKVAPDTPPAKPRGRRKPELPVAGPLDIVSLDGEARGIGRLTNEDGTPGKVVFVEGALPGERVMYRSHRVKPSYEQASVVNILRQSASRVTPQCKFFGVCGGCSMQHLDSRAQVAIKQRVLEDDLWHLAKLRPDVVFRPIAGPDWGYRYRARLTVRHVAAKGGVLVGFHERKSSYVADMTSCEVLPPHVSALLVPLRELVGRLSIVQRMPQIELAVGQDVTALVLRNLEPITAEDEAELRAFADHHNIQFWLQPKGPDTVYPFYPLDRTLTYTLPEFGITMPFKPTDFTQVNHQINRVLMSRALKLLDAQPGDRLLDLFCGIGNFTLPMATRAREVMGIEGSEALTTRALANAQHNGLDAKTKFACRNLFEVTADDIAALGKFDRWLVDPPREGALAVSKALAELSQRGGEEADLLPKRIVYVSCNPATLARDAGLLVHEAGYRLAGAGVVNMFPHTSHVESMAVFERD</sequence>
<dbReference type="HOGENOM" id="CLU_014689_8_2_4"/>
<dbReference type="InterPro" id="IPR029063">
    <property type="entry name" value="SAM-dependent_MTases_sf"/>
</dbReference>
<dbReference type="InterPro" id="IPR002792">
    <property type="entry name" value="TRAM_dom"/>
</dbReference>
<evidence type="ECO:0000259" key="12">
    <source>
        <dbReference type="PROSITE" id="PS50926"/>
    </source>
</evidence>
<evidence type="ECO:0000256" key="6">
    <source>
        <dbReference type="ARBA" id="ARBA00022723"/>
    </source>
</evidence>
<comment type="similarity">
    <text evidence="9">Belongs to the class I-like SAM-binding methyltransferase superfamily. RNA M5U methyltransferase family. RlmD subfamily.</text>
</comment>
<feature type="binding site" evidence="9 10">
    <location>
        <position position="317"/>
    </location>
    <ligand>
        <name>S-adenosyl-L-methionine</name>
        <dbReference type="ChEBI" id="CHEBI:59789"/>
    </ligand>
</feature>
<feature type="binding site" evidence="9">
    <location>
        <position position="395"/>
    </location>
    <ligand>
        <name>S-adenosyl-L-methionine</name>
        <dbReference type="ChEBI" id="CHEBI:59789"/>
    </ligand>
</feature>
<feature type="binding site" evidence="9 10">
    <location>
        <position position="367"/>
    </location>
    <ligand>
        <name>S-adenosyl-L-methionine</name>
        <dbReference type="ChEBI" id="CHEBI:59789"/>
    </ligand>
</feature>
<feature type="binding site" evidence="9">
    <location>
        <position position="121"/>
    </location>
    <ligand>
        <name>[4Fe-4S] cluster</name>
        <dbReference type="ChEBI" id="CHEBI:49883"/>
    </ligand>
</feature>
<dbReference type="STRING" id="428406.Rpic12D_1145"/>
<protein>
    <recommendedName>
        <fullName evidence="9">23S rRNA (uracil(1939)-C(5))-methyltransferase RlmD</fullName>
        <ecNumber evidence="9">2.1.1.190</ecNumber>
    </recommendedName>
    <alternativeName>
        <fullName evidence="9">23S rRNA(m5U1939)-methyltransferase</fullName>
    </alternativeName>
</protein>
<evidence type="ECO:0000256" key="3">
    <source>
        <dbReference type="ARBA" id="ARBA00022603"/>
    </source>
</evidence>
<dbReference type="GO" id="GO:0070475">
    <property type="term" value="P:rRNA base methylation"/>
    <property type="evidence" value="ECO:0007669"/>
    <property type="project" value="TreeGrafter"/>
</dbReference>
<dbReference type="GO" id="GO:0070041">
    <property type="term" value="F:rRNA (uridine-C5-)-methyltransferase activity"/>
    <property type="evidence" value="ECO:0007669"/>
    <property type="project" value="UniProtKB-UniRule"/>
</dbReference>
<evidence type="ECO:0000313" key="13">
    <source>
        <dbReference type="EMBL" id="ACS62437.1"/>
    </source>
</evidence>
<feature type="binding site" evidence="9">
    <location>
        <position position="351"/>
    </location>
    <ligand>
        <name>S-adenosyl-L-methionine</name>
        <dbReference type="ChEBI" id="CHEBI:59789"/>
    </ligand>
</feature>
<keyword evidence="7 9" id="KW-0408">Iron</keyword>
<dbReference type="PROSITE" id="PS01231">
    <property type="entry name" value="TRMA_2"/>
    <property type="match status" value="1"/>
</dbReference>
<comment type="function">
    <text evidence="9">Catalyzes the formation of 5-methyl-uridine at position 1939 (m5U1939) in 23S rRNA.</text>
</comment>
<keyword evidence="1 9" id="KW-0004">4Fe-4S</keyword>
<evidence type="ECO:0000256" key="2">
    <source>
        <dbReference type="ARBA" id="ARBA00022552"/>
    </source>
</evidence>
<accession>C6BGD8</accession>
<evidence type="ECO:0000256" key="4">
    <source>
        <dbReference type="ARBA" id="ARBA00022679"/>
    </source>
</evidence>
<feature type="binding site" evidence="9 10">
    <location>
        <position position="416"/>
    </location>
    <ligand>
        <name>S-adenosyl-L-methionine</name>
        <dbReference type="ChEBI" id="CHEBI:59789"/>
    </ligand>
</feature>
<dbReference type="NCBIfam" id="NF009639">
    <property type="entry name" value="PRK13168.1"/>
    <property type="match status" value="1"/>
</dbReference>
<dbReference type="PANTHER" id="PTHR11061:SF49">
    <property type="entry name" value="23S RRNA (URACIL(1939)-C(5))-METHYLTRANSFERASE RLMD"/>
    <property type="match status" value="1"/>
</dbReference>
<dbReference type="Pfam" id="PF05958">
    <property type="entry name" value="tRNA_U5-meth_tr"/>
    <property type="match status" value="1"/>
</dbReference>
<feature type="compositionally biased region" description="Polar residues" evidence="11">
    <location>
        <begin position="12"/>
        <end position="26"/>
    </location>
</feature>
<dbReference type="AlphaFoldDB" id="C6BGD8"/>
<evidence type="ECO:0000256" key="7">
    <source>
        <dbReference type="ARBA" id="ARBA00023004"/>
    </source>
</evidence>
<dbReference type="Gene3D" id="3.40.50.150">
    <property type="entry name" value="Vaccinia Virus protein VP39"/>
    <property type="match status" value="1"/>
</dbReference>
<dbReference type="CDD" id="cd02440">
    <property type="entry name" value="AdoMet_MTases"/>
    <property type="match status" value="1"/>
</dbReference>
<dbReference type="InterPro" id="IPR001566">
    <property type="entry name" value="23S_rRNA_MeTrfase_RlmD"/>
</dbReference>
<evidence type="ECO:0000256" key="10">
    <source>
        <dbReference type="PROSITE-ProRule" id="PRU01024"/>
    </source>
</evidence>
<dbReference type="GO" id="GO:0003723">
    <property type="term" value="F:RNA binding"/>
    <property type="evidence" value="ECO:0007669"/>
    <property type="project" value="InterPro"/>
</dbReference>
<evidence type="ECO:0000256" key="8">
    <source>
        <dbReference type="ARBA" id="ARBA00023014"/>
    </source>
</evidence>
<keyword evidence="3 9" id="KW-0489">Methyltransferase</keyword>
<keyword evidence="6 9" id="KW-0479">Metal-binding</keyword>
<dbReference type="InterPro" id="IPR030391">
    <property type="entry name" value="MeTrfase_TrmA_CS"/>
</dbReference>
<feature type="binding site" evidence="9 10">
    <location>
        <position position="346"/>
    </location>
    <ligand>
        <name>S-adenosyl-L-methionine</name>
        <dbReference type="ChEBI" id="CHEBI:59789"/>
    </ligand>
</feature>
<feature type="active site" description="Nucleophile" evidence="9 10">
    <location>
        <position position="452"/>
    </location>
</feature>
<dbReference type="Gene3D" id="2.40.50.1070">
    <property type="match status" value="1"/>
</dbReference>
<evidence type="ECO:0000256" key="11">
    <source>
        <dbReference type="SAM" id="MobiDB-lite"/>
    </source>
</evidence>
<dbReference type="PROSITE" id="PS50926">
    <property type="entry name" value="TRAM"/>
    <property type="match status" value="1"/>
</dbReference>
<dbReference type="HAMAP" id="MF_01010">
    <property type="entry name" value="23SrRNA_methyltr_RlmD"/>
    <property type="match status" value="1"/>
</dbReference>
<dbReference type="SUPFAM" id="SSF53335">
    <property type="entry name" value="S-adenosyl-L-methionine-dependent methyltransferases"/>
    <property type="match status" value="1"/>
</dbReference>
<keyword evidence="2 9" id="KW-0698">rRNA processing</keyword>
<dbReference type="InterPro" id="IPR010280">
    <property type="entry name" value="U5_MeTrfase_fam"/>
</dbReference>
<gene>
    <name evidence="9" type="primary">rlmD</name>
    <name evidence="13" type="ordered locus">Rpic12D_1145</name>
</gene>
<dbReference type="PANTHER" id="PTHR11061">
    <property type="entry name" value="RNA M5U METHYLTRANSFERASE"/>
    <property type="match status" value="1"/>
</dbReference>
<feature type="binding site" evidence="9">
    <location>
        <position position="130"/>
    </location>
    <ligand>
        <name>[4Fe-4S] cluster</name>
        <dbReference type="ChEBI" id="CHEBI:49883"/>
    </ligand>
</feature>
<reference evidence="13" key="1">
    <citation type="submission" date="2009-06" db="EMBL/GenBank/DDBJ databases">
        <title>Complete sequence chromosome 1 of Ralstonia pickettii 12D.</title>
        <authorList>
            <consortium name="US DOE Joint Genome Institute"/>
            <person name="Lucas S."/>
            <person name="Copeland A."/>
            <person name="Lapidus A."/>
            <person name="Glavina del Rio T."/>
            <person name="Dalin E."/>
            <person name="Tice H."/>
            <person name="Bruce D."/>
            <person name="Goodwin L."/>
            <person name="Pitluck S."/>
            <person name="Sims D."/>
            <person name="Meincke L."/>
            <person name="Brettin T."/>
            <person name="Detter J.C."/>
            <person name="Han C."/>
            <person name="Larimer F."/>
            <person name="Land M."/>
            <person name="Hauser L."/>
            <person name="Kyrpides N."/>
            <person name="Ovchinnikova G."/>
            <person name="Marsh T."/>
            <person name="Richardson P."/>
        </authorList>
    </citation>
    <scope>NUCLEOTIDE SEQUENCE [LARGE SCALE GENOMIC DNA]</scope>
    <source>
        <strain evidence="13">12D</strain>
    </source>
</reference>
<dbReference type="Gene3D" id="2.40.50.140">
    <property type="entry name" value="Nucleic acid-binding proteins"/>
    <property type="match status" value="1"/>
</dbReference>
<keyword evidence="8 9" id="KW-0411">Iron-sulfur</keyword>
<organism evidence="13">
    <name type="scientific">Ralstonia pickettii (strain 12D)</name>
    <dbReference type="NCBI Taxonomy" id="428406"/>
    <lineage>
        <taxon>Bacteria</taxon>
        <taxon>Pseudomonadati</taxon>
        <taxon>Pseudomonadota</taxon>
        <taxon>Betaproteobacteria</taxon>
        <taxon>Burkholderiales</taxon>
        <taxon>Burkholderiaceae</taxon>
        <taxon>Ralstonia</taxon>
    </lineage>
</organism>
<dbReference type="SUPFAM" id="SSF50249">
    <property type="entry name" value="Nucleic acid-binding proteins"/>
    <property type="match status" value="1"/>
</dbReference>
<dbReference type="KEGG" id="rpf:Rpic12D_1145"/>
<dbReference type="GO" id="GO:0005506">
    <property type="term" value="F:iron ion binding"/>
    <property type="evidence" value="ECO:0007669"/>
    <property type="project" value="UniProtKB-UniRule"/>
</dbReference>
<feature type="binding site" evidence="9">
    <location>
        <position position="127"/>
    </location>
    <ligand>
        <name>[4Fe-4S] cluster</name>
        <dbReference type="ChEBI" id="CHEBI:49883"/>
    </ligand>
</feature>
<dbReference type="GO" id="GO:0051539">
    <property type="term" value="F:4 iron, 4 sulfur cluster binding"/>
    <property type="evidence" value="ECO:0007669"/>
    <property type="project" value="UniProtKB-KW"/>
</dbReference>
<dbReference type="EC" id="2.1.1.190" evidence="9"/>
<keyword evidence="5 9" id="KW-0949">S-adenosyl-L-methionine</keyword>
<proteinExistence type="inferred from homology"/>
<evidence type="ECO:0000256" key="9">
    <source>
        <dbReference type="HAMAP-Rule" id="MF_01010"/>
    </source>
</evidence>
<dbReference type="PROSITE" id="PS51687">
    <property type="entry name" value="SAM_MT_RNA_M5U"/>
    <property type="match status" value="1"/>
</dbReference>